<proteinExistence type="predicted"/>
<reference evidence="3 4" key="1">
    <citation type="submission" date="2020-10" db="EMBL/GenBank/DDBJ databases">
        <title>Trueperella pecoris sp. nov. isolated from bovine and porcine specimens.</title>
        <authorList>
            <person name="Schoenecker L."/>
            <person name="Schnydrig P."/>
            <person name="Brodard I."/>
            <person name="Thomann A."/>
            <person name="Hemphill A."/>
            <person name="Rodriguez-Campos S."/>
            <person name="Perreten V."/>
            <person name="Jores J."/>
            <person name="Kittl S."/>
        </authorList>
    </citation>
    <scope>NUCLEOTIDE SEQUENCE [LARGE SCALE GENOMIC DNA]</scope>
    <source>
        <strain evidence="3 4">15A0121</strain>
    </source>
</reference>
<keyword evidence="2" id="KW-1133">Transmembrane helix</keyword>
<evidence type="ECO:0000256" key="2">
    <source>
        <dbReference type="SAM" id="Phobius"/>
    </source>
</evidence>
<keyword evidence="2" id="KW-0812">Transmembrane</keyword>
<evidence type="ECO:0000313" key="3">
    <source>
        <dbReference type="EMBL" id="QOR45888.1"/>
    </source>
</evidence>
<gene>
    <name evidence="3" type="ORF">INS88_01250</name>
</gene>
<feature type="transmembrane region" description="Helical" evidence="2">
    <location>
        <begin position="160"/>
        <end position="177"/>
    </location>
</feature>
<feature type="region of interest" description="Disordered" evidence="1">
    <location>
        <begin position="65"/>
        <end position="105"/>
    </location>
</feature>
<protein>
    <submittedName>
        <fullName evidence="3">Uncharacterized protein</fullName>
    </submittedName>
</protein>
<dbReference type="AlphaFoldDB" id="A0A7M1QVC6"/>
<feature type="compositionally biased region" description="Basic and acidic residues" evidence="1">
    <location>
        <begin position="86"/>
        <end position="105"/>
    </location>
</feature>
<evidence type="ECO:0000256" key="1">
    <source>
        <dbReference type="SAM" id="MobiDB-lite"/>
    </source>
</evidence>
<organism evidence="3 4">
    <name type="scientific">Trueperella pecoris</name>
    <dbReference type="NCBI Taxonomy" id="2733571"/>
    <lineage>
        <taxon>Bacteria</taxon>
        <taxon>Bacillati</taxon>
        <taxon>Actinomycetota</taxon>
        <taxon>Actinomycetes</taxon>
        <taxon>Actinomycetales</taxon>
        <taxon>Actinomycetaceae</taxon>
        <taxon>Trueperella</taxon>
    </lineage>
</organism>
<evidence type="ECO:0000313" key="4">
    <source>
        <dbReference type="Proteomes" id="UP000595053"/>
    </source>
</evidence>
<name>A0A7M1QVC6_9ACTO</name>
<dbReference type="RefSeq" id="WP_197551340.1">
    <property type="nucleotide sequence ID" value="NZ_CP063213.1"/>
</dbReference>
<keyword evidence="2" id="KW-0472">Membrane</keyword>
<dbReference type="Proteomes" id="UP000595053">
    <property type="component" value="Chromosome"/>
</dbReference>
<dbReference type="EMBL" id="CP063213">
    <property type="protein sequence ID" value="QOR45888.1"/>
    <property type="molecule type" value="Genomic_DNA"/>
</dbReference>
<feature type="transmembrane region" description="Helical" evidence="2">
    <location>
        <begin position="118"/>
        <end position="140"/>
    </location>
</feature>
<keyword evidence="4" id="KW-1185">Reference proteome</keyword>
<accession>A0A7M1QVC6</accession>
<sequence length="186" mass="19405">MNPTYTHIATTAANTFAYYAMPDFVRRPWLRRLARFGVVATITGIEVQMKPIGLGAFATPTDLNGGAGDGDGNGNVSTNTGASVNPHDDAESAPPERDAAAESAEERFINSAGGVTNYLVAAGVATTVVAGTSIAIEKAIFRRGERRRAAGDRFAHTKQALIASAILAGLTAIINKFDAPGATELR</sequence>